<name>A0A2Z4YQH8_RHILE</name>
<dbReference type="Gene3D" id="1.10.10.10">
    <property type="entry name" value="Winged helix-like DNA-binding domain superfamily/Winged helix DNA-binding domain"/>
    <property type="match status" value="1"/>
</dbReference>
<protein>
    <submittedName>
        <fullName evidence="2">AsnC-type helix-turn-helix domain family protein</fullName>
    </submittedName>
</protein>
<dbReference type="AlphaFoldDB" id="A0A2Z4YQH8"/>
<gene>
    <name evidence="2" type="ORF">DLJ82_7369</name>
</gene>
<dbReference type="Pfam" id="PF13404">
    <property type="entry name" value="HTH_AsnC-type"/>
    <property type="match status" value="1"/>
</dbReference>
<organism evidence="2 3">
    <name type="scientific">Rhizobium leguminosarum</name>
    <dbReference type="NCBI Taxonomy" id="384"/>
    <lineage>
        <taxon>Bacteria</taxon>
        <taxon>Pseudomonadati</taxon>
        <taxon>Pseudomonadota</taxon>
        <taxon>Alphaproteobacteria</taxon>
        <taxon>Hyphomicrobiales</taxon>
        <taxon>Rhizobiaceae</taxon>
        <taxon>Rhizobium/Agrobacterium group</taxon>
        <taxon>Rhizobium</taxon>
    </lineage>
</organism>
<dbReference type="InterPro" id="IPR036388">
    <property type="entry name" value="WH-like_DNA-bd_sf"/>
</dbReference>
<reference evidence="2 3" key="1">
    <citation type="submission" date="2018-07" db="EMBL/GenBank/DDBJ databases">
        <title>Rhizobium leguminosarum strain:ATCC 14479 Genome sequencing and assembly.</title>
        <authorList>
            <person name="Chakraborty R."/>
        </authorList>
    </citation>
    <scope>NUCLEOTIDE SEQUENCE [LARGE SCALE GENOMIC DNA]</scope>
    <source>
        <strain evidence="2 3">ATCC 14479</strain>
        <plasmid evidence="3">Plasmid unnamed2</plasmid>
    </source>
</reference>
<sequence>MDRIDKSLLTLLQRDASKTNFETAEEVALSPCSACG</sequence>
<evidence type="ECO:0000313" key="3">
    <source>
        <dbReference type="Proteomes" id="UP000251166"/>
    </source>
</evidence>
<geneLocation type="plasmid" evidence="2 3">
    <name>unnamed2</name>
</geneLocation>
<dbReference type="GO" id="GO:0043565">
    <property type="term" value="F:sequence-specific DNA binding"/>
    <property type="evidence" value="ECO:0007669"/>
    <property type="project" value="InterPro"/>
</dbReference>
<keyword evidence="2" id="KW-0614">Plasmid</keyword>
<accession>A0A2Z4YQH8</accession>
<dbReference type="InterPro" id="IPR000485">
    <property type="entry name" value="AsnC-type_HTH_dom"/>
</dbReference>
<dbReference type="Proteomes" id="UP000251166">
    <property type="component" value="Plasmid unnamed2"/>
</dbReference>
<evidence type="ECO:0000259" key="1">
    <source>
        <dbReference type="Pfam" id="PF13404"/>
    </source>
</evidence>
<evidence type="ECO:0000313" key="2">
    <source>
        <dbReference type="EMBL" id="AXA43614.1"/>
    </source>
</evidence>
<proteinExistence type="predicted"/>
<feature type="domain" description="HTH asnC-type" evidence="1">
    <location>
        <begin position="1"/>
        <end position="31"/>
    </location>
</feature>
<dbReference type="EMBL" id="CP030762">
    <property type="protein sequence ID" value="AXA43614.1"/>
    <property type="molecule type" value="Genomic_DNA"/>
</dbReference>